<feature type="binding site" evidence="1">
    <location>
        <position position="58"/>
    </location>
    <ligand>
        <name>Mn(2+)</name>
        <dbReference type="ChEBI" id="CHEBI:29035"/>
    </ligand>
</feature>
<dbReference type="InterPro" id="IPR012341">
    <property type="entry name" value="6hp_glycosidase-like_sf"/>
</dbReference>
<dbReference type="InterPro" id="IPR008313">
    <property type="entry name" value="GH125"/>
</dbReference>
<keyword evidence="1" id="KW-0479">Metal-binding</keyword>
<dbReference type="InterPro" id="IPR008928">
    <property type="entry name" value="6-hairpin_glycosidase_sf"/>
</dbReference>
<dbReference type="AlphaFoldDB" id="A0A061SHG1"/>
<dbReference type="GO" id="GO:0046872">
    <property type="term" value="F:metal ion binding"/>
    <property type="evidence" value="ECO:0007669"/>
    <property type="project" value="UniProtKB-KW"/>
</dbReference>
<dbReference type="Pfam" id="PF06824">
    <property type="entry name" value="Glyco_hydro_125"/>
    <property type="match status" value="1"/>
</dbReference>
<dbReference type="GO" id="GO:0009312">
    <property type="term" value="P:oligosaccharide biosynthetic process"/>
    <property type="evidence" value="ECO:0007669"/>
    <property type="project" value="InterPro"/>
</dbReference>
<dbReference type="SMART" id="SM01149">
    <property type="entry name" value="DUF1237"/>
    <property type="match status" value="1"/>
</dbReference>
<keyword evidence="4" id="KW-0378">Hydrolase</keyword>
<feature type="disulfide bond" evidence="2">
    <location>
        <begin position="21"/>
        <end position="124"/>
    </location>
</feature>
<dbReference type="UniPathway" id="UPA00378"/>
<dbReference type="EMBL" id="GBEZ01000276">
    <property type="protein sequence ID" value="JAC84597.1"/>
    <property type="molecule type" value="Transcribed_RNA"/>
</dbReference>
<keyword evidence="2" id="KW-1015">Disulfide bond</keyword>
<sequence>MGMVVDRRLWSRLVACAAEFCTWDDYNWDWSLQAMQQVCKPLGGAIRVLQVQATRVFHVGECDGLHAQRRCNNSDLVGNIDRELEAHAAHMFPKEMTVVGGPQSRRKLPRPNGGWGDKRDQQLCDFAGRADPPKGAAQLQGPQSQAHAKQRAATGSVWPGSLASDMSVDKLLAPVAKSPFRLKRFLERRQSGAEAVRDAKQKAMPDIDPWARNASCVDATLVSKTRALLSPAELQGLKDLCGRCLYHTITTAVALRGLGQDAHVSTGDIPDMWLRDSAFEIAVYMPRMAKRPAYRLAVEGTIRRHAFDISMDPYACGFSWKWWDPSADVDENNRQQGRGGWVAIRSFEVDSGAYFMNLLWDYYRTPHLYRPEEFLSESLIHDAVSHMVNTYITEQHHPDRSRYLARGLPNRGKGSAVNYTGMVWSGYRASDDATKYGYNIPDNMYLAGALERMLELNSAVWEDEDLALRMVKLLEDIKTGIGKFGTAVIDGQTIYAYEVDGLGNKLVDFDDPNLPSLLSIPLLGYHHDESIYQATRARLFTNNQYYVRGAKFEGWASPHTKKGQVWHLGWITQGLTSSDPAERVKMLRNLLEAQCGNGLMHETVNVNLASKCTRPWFEWANAMLVTFVENSLGESCDDSALYQFELKIMEREAKESRHQPSALFYENMEQHIHHEDRWDSTKLMNDLIR</sequence>
<feature type="region of interest" description="Disordered" evidence="3">
    <location>
        <begin position="99"/>
        <end position="153"/>
    </location>
</feature>
<accession>A0A061SHG1</accession>
<dbReference type="PANTHER" id="PTHR31047">
    <property type="entry name" value="MEIOTICALLY UP-REGULATED GENE 157 PROTEIN"/>
    <property type="match status" value="1"/>
</dbReference>
<comment type="cofactor">
    <cofactor evidence="1">
        <name>Mn(2+)</name>
        <dbReference type="ChEBI" id="CHEBI:29035"/>
    </cofactor>
</comment>
<evidence type="ECO:0000256" key="1">
    <source>
        <dbReference type="PIRSR" id="PIRSR607754-2"/>
    </source>
</evidence>
<evidence type="ECO:0000313" key="4">
    <source>
        <dbReference type="EMBL" id="JAC84597.1"/>
    </source>
</evidence>
<proteinExistence type="predicted"/>
<dbReference type="PANTHER" id="PTHR31047:SF0">
    <property type="entry name" value="MEIOTICALLY UP-REGULATED GENE 157 PROTEIN"/>
    <property type="match status" value="1"/>
</dbReference>
<dbReference type="SUPFAM" id="SSF48208">
    <property type="entry name" value="Six-hairpin glycosidases"/>
    <property type="match status" value="1"/>
</dbReference>
<name>A0A061SHG1_9CHLO</name>
<dbReference type="GO" id="GO:0016020">
    <property type="term" value="C:membrane"/>
    <property type="evidence" value="ECO:0007669"/>
    <property type="project" value="InterPro"/>
</dbReference>
<dbReference type="GO" id="GO:0005795">
    <property type="term" value="C:Golgi stack"/>
    <property type="evidence" value="ECO:0007669"/>
    <property type="project" value="InterPro"/>
</dbReference>
<dbReference type="GO" id="GO:0008455">
    <property type="term" value="F:alpha-1,6-mannosylglycoprotein 2-beta-N-acetylglucosaminyltransferase activity"/>
    <property type="evidence" value="ECO:0007669"/>
    <property type="project" value="InterPro"/>
</dbReference>
<evidence type="ECO:0000256" key="3">
    <source>
        <dbReference type="SAM" id="MobiDB-lite"/>
    </source>
</evidence>
<dbReference type="GO" id="GO:0016787">
    <property type="term" value="F:hydrolase activity"/>
    <property type="evidence" value="ECO:0007669"/>
    <property type="project" value="UniProtKB-KW"/>
</dbReference>
<dbReference type="Gene3D" id="1.50.10.10">
    <property type="match status" value="1"/>
</dbReference>
<gene>
    <name evidence="4" type="ORF">TSPGSL018_594</name>
</gene>
<evidence type="ECO:0000256" key="2">
    <source>
        <dbReference type="PIRSR" id="PIRSR607754-3"/>
    </source>
</evidence>
<dbReference type="Pfam" id="PF05060">
    <property type="entry name" value="MGAT2"/>
    <property type="match status" value="1"/>
</dbReference>
<feature type="disulfide bond" evidence="2">
    <location>
        <begin position="16"/>
        <end position="39"/>
    </location>
</feature>
<organism evidence="4">
    <name type="scientific">Tetraselmis sp. GSL018</name>
    <dbReference type="NCBI Taxonomy" id="582737"/>
    <lineage>
        <taxon>Eukaryota</taxon>
        <taxon>Viridiplantae</taxon>
        <taxon>Chlorophyta</taxon>
        <taxon>core chlorophytes</taxon>
        <taxon>Chlorodendrophyceae</taxon>
        <taxon>Chlorodendrales</taxon>
        <taxon>Chlorodendraceae</taxon>
        <taxon>Tetraselmis</taxon>
    </lineage>
</organism>
<keyword evidence="1" id="KW-0464">Manganese</keyword>
<protein>
    <submittedName>
        <fullName evidence="4">Glycosyl hydrolase</fullName>
    </submittedName>
</protein>
<reference evidence="4" key="1">
    <citation type="submission" date="2014-05" db="EMBL/GenBank/DDBJ databases">
        <title>The transcriptome of the halophilic microalga Tetraselmis sp. GSL018 isolated from the Great Salt Lake, Utah.</title>
        <authorList>
            <person name="Jinkerson R.E."/>
            <person name="D'Adamo S."/>
            <person name="Posewitz M.C."/>
        </authorList>
    </citation>
    <scope>NUCLEOTIDE SEQUENCE</scope>
    <source>
        <strain evidence="4">GSL018</strain>
    </source>
</reference>
<feature type="disulfide bond" evidence="2">
    <location>
        <begin position="62"/>
        <end position="71"/>
    </location>
</feature>
<dbReference type="InterPro" id="IPR007754">
    <property type="entry name" value="GlcNAc_II"/>
</dbReference>